<dbReference type="SUPFAM" id="SSF54909">
    <property type="entry name" value="Dimeric alpha+beta barrel"/>
    <property type="match status" value="1"/>
</dbReference>
<accession>A0ABW3LH29</accession>
<evidence type="ECO:0000313" key="3">
    <source>
        <dbReference type="Proteomes" id="UP001597040"/>
    </source>
</evidence>
<dbReference type="PROSITE" id="PS51725">
    <property type="entry name" value="ABM"/>
    <property type="match status" value="1"/>
</dbReference>
<keyword evidence="2" id="KW-0560">Oxidoreductase</keyword>
<dbReference type="InterPro" id="IPR011008">
    <property type="entry name" value="Dimeric_a/b-barrel"/>
</dbReference>
<keyword evidence="2" id="KW-0503">Monooxygenase</keyword>
<dbReference type="Pfam" id="PF03992">
    <property type="entry name" value="ABM"/>
    <property type="match status" value="1"/>
</dbReference>
<name>A0ABW3LH29_9BACI</name>
<dbReference type="Gene3D" id="3.30.70.100">
    <property type="match status" value="1"/>
</dbReference>
<evidence type="ECO:0000313" key="2">
    <source>
        <dbReference type="EMBL" id="MFD1037680.1"/>
    </source>
</evidence>
<sequence length="166" mass="19316">MNAFMTNGTLDFLQKLNDKYPTIDFFLMNSGTSTLAYYEDHKKKVFSAGRAYEVLSQSGTLQEKGYVVMNNIPVTDDGKAMFESKFKQREKEVDGMPGFQAFRLLRPKKGNTYVVLTQWRTEGDFDNWKNSKKFKETHKNQDTKPPAYFADRPFVTSYHMFDPDKI</sequence>
<dbReference type="RefSeq" id="WP_390359962.1">
    <property type="nucleotide sequence ID" value="NZ_JBHTKJ010000008.1"/>
</dbReference>
<gene>
    <name evidence="2" type="ORF">ACFQ3N_04475</name>
</gene>
<dbReference type="InterPro" id="IPR050404">
    <property type="entry name" value="Heme-degrading_MO"/>
</dbReference>
<dbReference type="PANTHER" id="PTHR34474">
    <property type="entry name" value="SIGNAL TRANSDUCTION PROTEIN TRAP"/>
    <property type="match status" value="1"/>
</dbReference>
<dbReference type="Proteomes" id="UP001597040">
    <property type="component" value="Unassembled WGS sequence"/>
</dbReference>
<organism evidence="2 3">
    <name type="scientific">Virgibacillus byunsanensis</name>
    <dbReference type="NCBI Taxonomy" id="570945"/>
    <lineage>
        <taxon>Bacteria</taxon>
        <taxon>Bacillati</taxon>
        <taxon>Bacillota</taxon>
        <taxon>Bacilli</taxon>
        <taxon>Bacillales</taxon>
        <taxon>Bacillaceae</taxon>
        <taxon>Virgibacillus</taxon>
    </lineage>
</organism>
<feature type="domain" description="ABM" evidence="1">
    <location>
        <begin position="66"/>
        <end position="160"/>
    </location>
</feature>
<reference evidence="3" key="1">
    <citation type="journal article" date="2019" name="Int. J. Syst. Evol. Microbiol.">
        <title>The Global Catalogue of Microorganisms (GCM) 10K type strain sequencing project: providing services to taxonomists for standard genome sequencing and annotation.</title>
        <authorList>
            <consortium name="The Broad Institute Genomics Platform"/>
            <consortium name="The Broad Institute Genome Sequencing Center for Infectious Disease"/>
            <person name="Wu L."/>
            <person name="Ma J."/>
        </authorList>
    </citation>
    <scope>NUCLEOTIDE SEQUENCE [LARGE SCALE GENOMIC DNA]</scope>
    <source>
        <strain evidence="3">CCUG 56754</strain>
    </source>
</reference>
<protein>
    <submittedName>
        <fullName evidence="2">Antibiotic biosynthesis monooxygenase family protein</fullName>
        <ecNumber evidence="2">1.14.-.-</ecNumber>
    </submittedName>
</protein>
<dbReference type="EMBL" id="JBHTKJ010000008">
    <property type="protein sequence ID" value="MFD1037680.1"/>
    <property type="molecule type" value="Genomic_DNA"/>
</dbReference>
<keyword evidence="3" id="KW-1185">Reference proteome</keyword>
<dbReference type="PANTHER" id="PTHR34474:SF2">
    <property type="entry name" value="SIGNAL TRANSDUCTION PROTEIN TRAP"/>
    <property type="match status" value="1"/>
</dbReference>
<proteinExistence type="predicted"/>
<evidence type="ECO:0000259" key="1">
    <source>
        <dbReference type="PROSITE" id="PS51725"/>
    </source>
</evidence>
<dbReference type="InterPro" id="IPR007138">
    <property type="entry name" value="ABM_dom"/>
</dbReference>
<dbReference type="GO" id="GO:0004497">
    <property type="term" value="F:monooxygenase activity"/>
    <property type="evidence" value="ECO:0007669"/>
    <property type="project" value="UniProtKB-KW"/>
</dbReference>
<comment type="caution">
    <text evidence="2">The sequence shown here is derived from an EMBL/GenBank/DDBJ whole genome shotgun (WGS) entry which is preliminary data.</text>
</comment>
<dbReference type="EC" id="1.14.-.-" evidence="2"/>